<dbReference type="InterPro" id="IPR043129">
    <property type="entry name" value="ATPase_NBD"/>
</dbReference>
<proteinExistence type="inferred from homology"/>
<feature type="domain" description="Carbohydrate kinase FGGY C-terminal" evidence="5">
    <location>
        <begin position="248"/>
        <end position="427"/>
    </location>
</feature>
<reference evidence="6 7" key="1">
    <citation type="submission" date="2018-06" db="EMBL/GenBank/DDBJ databases">
        <authorList>
            <consortium name="Pathogen Informatics"/>
            <person name="Doyle S."/>
        </authorList>
    </citation>
    <scope>NUCLEOTIDE SEQUENCE [LARGE SCALE GENOMIC DNA]</scope>
    <source>
        <strain evidence="6 7">NCTC11820</strain>
    </source>
</reference>
<accession>A0A2X2Y5W3</accession>
<dbReference type="InterPro" id="IPR018484">
    <property type="entry name" value="FGGY_N"/>
</dbReference>
<dbReference type="PIRSF" id="PIRSF000538">
    <property type="entry name" value="GlpK"/>
    <property type="match status" value="1"/>
</dbReference>
<dbReference type="PANTHER" id="PTHR43095:SF2">
    <property type="entry name" value="GLUCONOKINASE"/>
    <property type="match status" value="1"/>
</dbReference>
<dbReference type="InterPro" id="IPR050406">
    <property type="entry name" value="FGGY_Carb_Kinase"/>
</dbReference>
<comment type="similarity">
    <text evidence="1">Belongs to the FGGY kinase family.</text>
</comment>
<evidence type="ECO:0000259" key="5">
    <source>
        <dbReference type="Pfam" id="PF02782"/>
    </source>
</evidence>
<evidence type="ECO:0000256" key="2">
    <source>
        <dbReference type="ARBA" id="ARBA00022679"/>
    </source>
</evidence>
<dbReference type="Pfam" id="PF02782">
    <property type="entry name" value="FGGY_C"/>
    <property type="match status" value="1"/>
</dbReference>
<name>A0A2X2Y5W3_9ACTO</name>
<feature type="domain" description="Carbohydrate kinase FGGY N-terminal" evidence="4">
    <location>
        <begin position="4"/>
        <end position="238"/>
    </location>
</feature>
<dbReference type="GeneID" id="55564792"/>
<dbReference type="PANTHER" id="PTHR43095">
    <property type="entry name" value="SUGAR KINASE"/>
    <property type="match status" value="1"/>
</dbReference>
<gene>
    <name evidence="6" type="primary">lyx</name>
    <name evidence="6" type="ORF">NCTC11820_00056</name>
</gene>
<dbReference type="GO" id="GO:0005975">
    <property type="term" value="P:carbohydrate metabolic process"/>
    <property type="evidence" value="ECO:0007669"/>
    <property type="project" value="InterPro"/>
</dbReference>
<evidence type="ECO:0000259" key="4">
    <source>
        <dbReference type="Pfam" id="PF00370"/>
    </source>
</evidence>
<organism evidence="6 7">
    <name type="scientific">Mobiluncus curtisii</name>
    <dbReference type="NCBI Taxonomy" id="2051"/>
    <lineage>
        <taxon>Bacteria</taxon>
        <taxon>Bacillati</taxon>
        <taxon>Actinomycetota</taxon>
        <taxon>Actinomycetes</taxon>
        <taxon>Actinomycetales</taxon>
        <taxon>Actinomycetaceae</taxon>
        <taxon>Mobiluncus</taxon>
    </lineage>
</organism>
<evidence type="ECO:0000256" key="1">
    <source>
        <dbReference type="ARBA" id="ARBA00009156"/>
    </source>
</evidence>
<evidence type="ECO:0000313" key="6">
    <source>
        <dbReference type="EMBL" id="SQB63292.1"/>
    </source>
</evidence>
<keyword evidence="2 6" id="KW-0808">Transferase</keyword>
<dbReference type="Proteomes" id="UP000250245">
    <property type="component" value="Unassembled WGS sequence"/>
</dbReference>
<dbReference type="EMBL" id="UASJ01000001">
    <property type="protein sequence ID" value="SQB63292.1"/>
    <property type="molecule type" value="Genomic_DNA"/>
</dbReference>
<dbReference type="Gene3D" id="3.30.420.40">
    <property type="match status" value="2"/>
</dbReference>
<dbReference type="GO" id="GO:0016301">
    <property type="term" value="F:kinase activity"/>
    <property type="evidence" value="ECO:0007669"/>
    <property type="project" value="UniProtKB-KW"/>
</dbReference>
<sequence length="473" mass="52175">MNVLVIESSTSSAKAMIYDTEKKDFTVENSFYPPMGNDLTQHDPMVVYEASLAVAKKLLRGRTDIDIIVLSGVWHSVGLFNSNLDPVTPIMQWSNTKASDQAEAFRRKPQLTRDYYNLTGGYPNAIYPFFKLAFLKEEGYNISTYITMGQATYNFYRLTGNIKVSRCMASGSGLVNITTGEYDPKLLAVINLEPSQLPEIVDNDYHAPLSAQAAASLGLPAGIPVVPAMSDGSLNQLGSGALREGQMTLSVGTSGALRVTSPQPQFHPDMSTWCYIGPKSWISGAATAGACNTVDWFKGLSLRPTTYDELEAGMDYAADTPIFLPFIFGERNPGWGDKRKGGFVGMTSKHDFKQTYQAVLEGVLFNLKQCYDAITKLNGEPERILISGGILHTNIWSQLAANVFGHTLTPCLVKQNSMMGAALWGAYLLDNTLSLEDYEPPVGEEIVPQEEYAEIMDQKYQRYLEAYRDNANR</sequence>
<dbReference type="CDD" id="cd07770">
    <property type="entry name" value="ASKHA_NBD_FGGY_GntK"/>
    <property type="match status" value="1"/>
</dbReference>
<dbReference type="Pfam" id="PF00370">
    <property type="entry name" value="FGGY_N"/>
    <property type="match status" value="1"/>
</dbReference>
<dbReference type="EC" id="2.7.1.-" evidence="6"/>
<dbReference type="AlphaFoldDB" id="A0A2X2Y5W3"/>
<protein>
    <submittedName>
        <fullName evidence="6">L-xylulose/3-keto-L-gulonate kinase</fullName>
        <ecNumber evidence="6">2.7.1.-</ecNumber>
    </submittedName>
</protein>
<evidence type="ECO:0000313" key="7">
    <source>
        <dbReference type="Proteomes" id="UP000250245"/>
    </source>
</evidence>
<dbReference type="InterPro" id="IPR018485">
    <property type="entry name" value="FGGY_C"/>
</dbReference>
<dbReference type="RefSeq" id="WP_004007862.1">
    <property type="nucleotide sequence ID" value="NZ_CAMYEK010000003.1"/>
</dbReference>
<dbReference type="InterPro" id="IPR000577">
    <property type="entry name" value="Carb_kinase_FGGY"/>
</dbReference>
<dbReference type="SUPFAM" id="SSF53067">
    <property type="entry name" value="Actin-like ATPase domain"/>
    <property type="match status" value="2"/>
</dbReference>
<evidence type="ECO:0000256" key="3">
    <source>
        <dbReference type="ARBA" id="ARBA00022777"/>
    </source>
</evidence>
<keyword evidence="3 6" id="KW-0418">Kinase</keyword>